<dbReference type="GO" id="GO:0002161">
    <property type="term" value="F:aminoacyl-tRNA deacylase activity"/>
    <property type="evidence" value="ECO:0007669"/>
    <property type="project" value="InterPro"/>
</dbReference>
<dbReference type="InterPro" id="IPR014729">
    <property type="entry name" value="Rossmann-like_a/b/a_fold"/>
</dbReference>
<evidence type="ECO:0000256" key="7">
    <source>
        <dbReference type="ARBA" id="ARBA00022741"/>
    </source>
</evidence>
<dbReference type="FunFam" id="3.90.740.10:FF:000008">
    <property type="entry name" value="Valine--tRNA ligase, mitochondrial"/>
    <property type="match status" value="1"/>
</dbReference>
<evidence type="ECO:0000256" key="6">
    <source>
        <dbReference type="ARBA" id="ARBA00022598"/>
    </source>
</evidence>
<sequence length="263" mass="29871">GEVESKWYHYWEQQGYFSPGEPDDRESFTVLIPPPNVTGILHMGHVLNNTVQDILVRHARMLGYSTLWLPGTDHASIATEAKIVAALKEDGLDKRTLGREKFLERAWDWARNYGGTILDQLKHLGCSCDWSRSVFTMDEAYSRAVIEAFVRLYDEGLIYRGKRLINWDPVGQTALSDEEVIHKETRSHLWYFRYPLKEGDEYVTVATTRPETMLGDTAVAVNPGDERYGHLVGKQAILPLVGREMPIIADEFVDPEFGTGAVK</sequence>
<comment type="subunit">
    <text evidence="3">Monomer.</text>
</comment>
<comment type="caution">
    <text evidence="13">The sequence shown here is derived from an EMBL/GenBank/DDBJ whole genome shotgun (WGS) entry which is preliminary data.</text>
</comment>
<evidence type="ECO:0000256" key="5">
    <source>
        <dbReference type="ARBA" id="ARBA00022490"/>
    </source>
</evidence>
<dbReference type="InterPro" id="IPR002303">
    <property type="entry name" value="Valyl-tRNA_ligase"/>
</dbReference>
<evidence type="ECO:0000256" key="1">
    <source>
        <dbReference type="ARBA" id="ARBA00004496"/>
    </source>
</evidence>
<evidence type="ECO:0000313" key="13">
    <source>
        <dbReference type="EMBL" id="GAI93840.1"/>
    </source>
</evidence>
<dbReference type="Gene3D" id="3.90.740.10">
    <property type="entry name" value="Valyl/Leucyl/Isoleucyl-tRNA synthetase, editing domain"/>
    <property type="match status" value="1"/>
</dbReference>
<evidence type="ECO:0000256" key="11">
    <source>
        <dbReference type="ARBA" id="ARBA00029936"/>
    </source>
</evidence>
<dbReference type="SUPFAM" id="SSF50677">
    <property type="entry name" value="ValRS/IleRS/LeuRS editing domain"/>
    <property type="match status" value="1"/>
</dbReference>
<evidence type="ECO:0000256" key="8">
    <source>
        <dbReference type="ARBA" id="ARBA00022840"/>
    </source>
</evidence>
<keyword evidence="10" id="KW-0030">Aminoacyl-tRNA synthetase</keyword>
<gene>
    <name evidence="13" type="ORF">S12H4_40533</name>
</gene>
<evidence type="ECO:0000259" key="12">
    <source>
        <dbReference type="Pfam" id="PF00133"/>
    </source>
</evidence>
<dbReference type="GO" id="GO:0005524">
    <property type="term" value="F:ATP binding"/>
    <property type="evidence" value="ECO:0007669"/>
    <property type="project" value="UniProtKB-KW"/>
</dbReference>
<dbReference type="GO" id="GO:0004832">
    <property type="term" value="F:valine-tRNA ligase activity"/>
    <property type="evidence" value="ECO:0007669"/>
    <property type="project" value="UniProtKB-EC"/>
</dbReference>
<feature type="non-terminal residue" evidence="13">
    <location>
        <position position="263"/>
    </location>
</feature>
<dbReference type="PROSITE" id="PS00178">
    <property type="entry name" value="AA_TRNA_LIGASE_I"/>
    <property type="match status" value="1"/>
</dbReference>
<dbReference type="FunFam" id="3.40.50.620:FF:000032">
    <property type="entry name" value="Valine--tRNA ligase"/>
    <property type="match status" value="1"/>
</dbReference>
<name>X1U1X4_9ZZZZ</name>
<reference evidence="13" key="1">
    <citation type="journal article" date="2014" name="Front. Microbiol.">
        <title>High frequency of phylogenetically diverse reductive dehalogenase-homologous genes in deep subseafloor sedimentary metagenomes.</title>
        <authorList>
            <person name="Kawai M."/>
            <person name="Futagami T."/>
            <person name="Toyoda A."/>
            <person name="Takaki Y."/>
            <person name="Nishi S."/>
            <person name="Hori S."/>
            <person name="Arai W."/>
            <person name="Tsubouchi T."/>
            <person name="Morono Y."/>
            <person name="Uchiyama I."/>
            <person name="Ito T."/>
            <person name="Fujiyama A."/>
            <person name="Inagaki F."/>
            <person name="Takami H."/>
        </authorList>
    </citation>
    <scope>NUCLEOTIDE SEQUENCE</scope>
    <source>
        <strain evidence="13">Expedition CK06-06</strain>
    </source>
</reference>
<dbReference type="InterPro" id="IPR002300">
    <property type="entry name" value="aa-tRNA-synth_Ia"/>
</dbReference>
<dbReference type="InterPro" id="IPR001412">
    <property type="entry name" value="aa-tRNA-synth_I_CS"/>
</dbReference>
<feature type="non-terminal residue" evidence="13">
    <location>
        <position position="1"/>
    </location>
</feature>
<keyword evidence="9" id="KW-0648">Protein biosynthesis</keyword>
<dbReference type="PRINTS" id="PR00986">
    <property type="entry name" value="TRNASYNTHVAL"/>
</dbReference>
<keyword evidence="5" id="KW-0963">Cytoplasm</keyword>
<comment type="similarity">
    <text evidence="2">Belongs to the class-I aminoacyl-tRNA synthetase family.</text>
</comment>
<dbReference type="PANTHER" id="PTHR11946:SF109">
    <property type="entry name" value="VALINE--TRNA LIGASE"/>
    <property type="match status" value="1"/>
</dbReference>
<proteinExistence type="inferred from homology"/>
<evidence type="ECO:0000256" key="2">
    <source>
        <dbReference type="ARBA" id="ARBA00005594"/>
    </source>
</evidence>
<dbReference type="AlphaFoldDB" id="X1U1X4"/>
<dbReference type="GO" id="GO:0005829">
    <property type="term" value="C:cytosol"/>
    <property type="evidence" value="ECO:0007669"/>
    <property type="project" value="TreeGrafter"/>
</dbReference>
<feature type="domain" description="Aminoacyl-tRNA synthetase class Ia" evidence="12">
    <location>
        <begin position="6"/>
        <end position="186"/>
    </location>
</feature>
<accession>X1U1X4</accession>
<evidence type="ECO:0000256" key="3">
    <source>
        <dbReference type="ARBA" id="ARBA00011245"/>
    </source>
</evidence>
<dbReference type="SUPFAM" id="SSF52374">
    <property type="entry name" value="Nucleotidylyl transferase"/>
    <property type="match status" value="1"/>
</dbReference>
<dbReference type="PANTHER" id="PTHR11946">
    <property type="entry name" value="VALYL-TRNA SYNTHETASES"/>
    <property type="match status" value="1"/>
</dbReference>
<keyword evidence="7" id="KW-0547">Nucleotide-binding</keyword>
<dbReference type="EC" id="6.1.1.9" evidence="4"/>
<comment type="subcellular location">
    <subcellularLocation>
        <location evidence="1">Cytoplasm</location>
    </subcellularLocation>
</comment>
<dbReference type="Pfam" id="PF00133">
    <property type="entry name" value="tRNA-synt_1"/>
    <property type="match status" value="1"/>
</dbReference>
<evidence type="ECO:0000256" key="10">
    <source>
        <dbReference type="ARBA" id="ARBA00023146"/>
    </source>
</evidence>
<protein>
    <recommendedName>
        <fullName evidence="4">valine--tRNA ligase</fullName>
        <ecNumber evidence="4">6.1.1.9</ecNumber>
    </recommendedName>
    <alternativeName>
        <fullName evidence="11">Valyl-tRNA synthetase</fullName>
    </alternativeName>
</protein>
<dbReference type="Gene3D" id="3.40.50.620">
    <property type="entry name" value="HUPs"/>
    <property type="match status" value="1"/>
</dbReference>
<keyword evidence="6" id="KW-0436">Ligase</keyword>
<dbReference type="GO" id="GO:0006438">
    <property type="term" value="P:valyl-tRNA aminoacylation"/>
    <property type="evidence" value="ECO:0007669"/>
    <property type="project" value="InterPro"/>
</dbReference>
<keyword evidence="8" id="KW-0067">ATP-binding</keyword>
<evidence type="ECO:0000256" key="4">
    <source>
        <dbReference type="ARBA" id="ARBA00013169"/>
    </source>
</evidence>
<dbReference type="InterPro" id="IPR009008">
    <property type="entry name" value="Val/Leu/Ile-tRNA-synth_edit"/>
</dbReference>
<evidence type="ECO:0000256" key="9">
    <source>
        <dbReference type="ARBA" id="ARBA00022917"/>
    </source>
</evidence>
<dbReference type="EMBL" id="BARW01024606">
    <property type="protein sequence ID" value="GAI93840.1"/>
    <property type="molecule type" value="Genomic_DNA"/>
</dbReference>
<organism evidence="13">
    <name type="scientific">marine sediment metagenome</name>
    <dbReference type="NCBI Taxonomy" id="412755"/>
    <lineage>
        <taxon>unclassified sequences</taxon>
        <taxon>metagenomes</taxon>
        <taxon>ecological metagenomes</taxon>
    </lineage>
</organism>